<gene>
    <name evidence="2" type="ORF">Tco_1031947</name>
</gene>
<proteinExistence type="predicted"/>
<dbReference type="Proteomes" id="UP001151760">
    <property type="component" value="Unassembled WGS sequence"/>
</dbReference>
<comment type="caution">
    <text evidence="2">The sequence shown here is derived from an EMBL/GenBank/DDBJ whole genome shotgun (WGS) entry which is preliminary data.</text>
</comment>
<name>A0ABQ5GAF2_9ASTR</name>
<evidence type="ECO:0000313" key="3">
    <source>
        <dbReference type="Proteomes" id="UP001151760"/>
    </source>
</evidence>
<reference evidence="2" key="2">
    <citation type="submission" date="2022-01" db="EMBL/GenBank/DDBJ databases">
        <authorList>
            <person name="Yamashiro T."/>
            <person name="Shiraishi A."/>
            <person name="Satake H."/>
            <person name="Nakayama K."/>
        </authorList>
    </citation>
    <scope>NUCLEOTIDE SEQUENCE</scope>
</reference>
<feature type="region of interest" description="Disordered" evidence="1">
    <location>
        <begin position="117"/>
        <end position="154"/>
    </location>
</feature>
<feature type="compositionally biased region" description="Basic and acidic residues" evidence="1">
    <location>
        <begin position="127"/>
        <end position="147"/>
    </location>
</feature>
<accession>A0ABQ5GAF2</accession>
<reference evidence="2" key="1">
    <citation type="journal article" date="2022" name="Int. J. Mol. Sci.">
        <title>Draft Genome of Tanacetum Coccineum: Genomic Comparison of Closely Related Tanacetum-Family Plants.</title>
        <authorList>
            <person name="Yamashiro T."/>
            <person name="Shiraishi A."/>
            <person name="Nakayama K."/>
            <person name="Satake H."/>
        </authorList>
    </citation>
    <scope>NUCLEOTIDE SEQUENCE</scope>
</reference>
<evidence type="ECO:0000256" key="1">
    <source>
        <dbReference type="SAM" id="MobiDB-lite"/>
    </source>
</evidence>
<organism evidence="2 3">
    <name type="scientific">Tanacetum coccineum</name>
    <dbReference type="NCBI Taxonomy" id="301880"/>
    <lineage>
        <taxon>Eukaryota</taxon>
        <taxon>Viridiplantae</taxon>
        <taxon>Streptophyta</taxon>
        <taxon>Embryophyta</taxon>
        <taxon>Tracheophyta</taxon>
        <taxon>Spermatophyta</taxon>
        <taxon>Magnoliopsida</taxon>
        <taxon>eudicotyledons</taxon>
        <taxon>Gunneridae</taxon>
        <taxon>Pentapetalae</taxon>
        <taxon>asterids</taxon>
        <taxon>campanulids</taxon>
        <taxon>Asterales</taxon>
        <taxon>Asteraceae</taxon>
        <taxon>Asteroideae</taxon>
        <taxon>Anthemideae</taxon>
        <taxon>Anthemidinae</taxon>
        <taxon>Tanacetum</taxon>
    </lineage>
</organism>
<evidence type="ECO:0000313" key="2">
    <source>
        <dbReference type="EMBL" id="GJT72661.1"/>
    </source>
</evidence>
<sequence>MHDHCTVNVSQLTDTIKFRQSSKCSVIPETTNLLPIPEIPTETLVSMTLSPAHVTPTISIMQQKTTPILTPPITTETPTITTAVPESDTLSAVRLRRHTTDLIQKYSVKLAPEPSKIQTSTIDLEPESEKSASEIRKIKKEQAEKQKMPKYTIKSTDKATLKEYDQKKRSLLDHA</sequence>
<keyword evidence="3" id="KW-1185">Reference proteome</keyword>
<protein>
    <submittedName>
        <fullName evidence="2">Uncharacterized protein</fullName>
    </submittedName>
</protein>
<dbReference type="EMBL" id="BQNB010018279">
    <property type="protein sequence ID" value="GJT72661.1"/>
    <property type="molecule type" value="Genomic_DNA"/>
</dbReference>